<dbReference type="CDD" id="cd11378">
    <property type="entry name" value="DUF296"/>
    <property type="match status" value="1"/>
</dbReference>
<name>A0A8J8MM50_9FIRM</name>
<dbReference type="InterPro" id="IPR005175">
    <property type="entry name" value="PPC_dom"/>
</dbReference>
<dbReference type="Pfam" id="PF03479">
    <property type="entry name" value="PCC"/>
    <property type="match status" value="1"/>
</dbReference>
<dbReference type="PANTHER" id="PTHR34988">
    <property type="entry name" value="PROTEIN, PUTATIVE-RELATED"/>
    <property type="match status" value="1"/>
</dbReference>
<dbReference type="Proteomes" id="UP000683246">
    <property type="component" value="Chromosome"/>
</dbReference>
<dbReference type="PROSITE" id="PS51742">
    <property type="entry name" value="PPC"/>
    <property type="match status" value="1"/>
</dbReference>
<dbReference type="PANTHER" id="PTHR34988:SF1">
    <property type="entry name" value="DNA-BINDING PROTEIN"/>
    <property type="match status" value="1"/>
</dbReference>
<evidence type="ECO:0000313" key="2">
    <source>
        <dbReference type="EMBL" id="QUI24054.1"/>
    </source>
</evidence>
<accession>A0A8J8MM50</accession>
<dbReference type="RefSeq" id="WP_212694746.1">
    <property type="nucleotide sequence ID" value="NZ_CP058649.1"/>
</dbReference>
<protein>
    <submittedName>
        <fullName evidence="2">DNA-binding protein</fullName>
    </submittedName>
</protein>
<dbReference type="InterPro" id="IPR025707">
    <property type="entry name" value="DNA_bp_PD1"/>
</dbReference>
<keyword evidence="3" id="KW-1185">Reference proteome</keyword>
<organism evidence="2 3">
    <name type="scientific">Vallitalea pronyensis</name>
    <dbReference type="NCBI Taxonomy" id="1348613"/>
    <lineage>
        <taxon>Bacteria</taxon>
        <taxon>Bacillati</taxon>
        <taxon>Bacillota</taxon>
        <taxon>Clostridia</taxon>
        <taxon>Lachnospirales</taxon>
        <taxon>Vallitaleaceae</taxon>
        <taxon>Vallitalea</taxon>
    </lineage>
</organism>
<proteinExistence type="predicted"/>
<dbReference type="GO" id="GO:0003677">
    <property type="term" value="F:DNA binding"/>
    <property type="evidence" value="ECO:0007669"/>
    <property type="project" value="UniProtKB-KW"/>
</dbReference>
<evidence type="ECO:0000313" key="3">
    <source>
        <dbReference type="Proteomes" id="UP000683246"/>
    </source>
</evidence>
<sequence length="141" mass="15733">MEYRKFGNKYVIRFDKGEEVLDKLTTFCKEQGIKLGTVSAIGAANEIKLGLFNTTEKNYHATTLKGDYEITSLSGTVSTMNQEVYLHLHITVSDHELHVYGGHLNSLVISATCEMVMDVMDGEVDRAFSDEIGLNLFKFGS</sequence>
<dbReference type="SUPFAM" id="SSF117856">
    <property type="entry name" value="AF0104/ALDC/Ptd012-like"/>
    <property type="match status" value="1"/>
</dbReference>
<dbReference type="PIRSF" id="PIRSF016702">
    <property type="entry name" value="DNA_bp_PD1"/>
    <property type="match status" value="1"/>
</dbReference>
<dbReference type="KEGG" id="vpy:HZI73_17915"/>
<reference evidence="2" key="1">
    <citation type="submission" date="2020-07" db="EMBL/GenBank/DDBJ databases">
        <title>Vallitalea pronyensis genome.</title>
        <authorList>
            <person name="Postec A."/>
        </authorList>
    </citation>
    <scope>NUCLEOTIDE SEQUENCE</scope>
    <source>
        <strain evidence="2">FatNI3</strain>
    </source>
</reference>
<dbReference type="Gene3D" id="3.30.1330.80">
    <property type="entry name" value="Hypothetical protein, similar to alpha- acetolactate decarboxylase, domain 2"/>
    <property type="match status" value="1"/>
</dbReference>
<dbReference type="EMBL" id="CP058649">
    <property type="protein sequence ID" value="QUI24054.1"/>
    <property type="molecule type" value="Genomic_DNA"/>
</dbReference>
<gene>
    <name evidence="2" type="ORF">HZI73_17915</name>
</gene>
<feature type="domain" description="PPC" evidence="1">
    <location>
        <begin position="4"/>
        <end position="140"/>
    </location>
</feature>
<keyword evidence="2" id="KW-0238">DNA-binding</keyword>
<evidence type="ECO:0000259" key="1">
    <source>
        <dbReference type="PROSITE" id="PS51742"/>
    </source>
</evidence>
<dbReference type="AlphaFoldDB" id="A0A8J8MM50"/>